<keyword evidence="3" id="KW-1185">Reference proteome</keyword>
<gene>
    <name evidence="2" type="ORF">GCM10009817_00090</name>
</gene>
<accession>A0ABN2R717</accession>
<comment type="caution">
    <text evidence="2">The sequence shown here is derived from an EMBL/GenBank/DDBJ whole genome shotgun (WGS) entry which is preliminary data.</text>
</comment>
<dbReference type="EMBL" id="BAAAPU010000001">
    <property type="protein sequence ID" value="GAA1964342.1"/>
    <property type="molecule type" value="Genomic_DNA"/>
</dbReference>
<dbReference type="Proteomes" id="UP001500013">
    <property type="component" value="Unassembled WGS sequence"/>
</dbReference>
<organism evidence="2 3">
    <name type="scientific">Terrabacter lapilli</name>
    <dbReference type="NCBI Taxonomy" id="436231"/>
    <lineage>
        <taxon>Bacteria</taxon>
        <taxon>Bacillati</taxon>
        <taxon>Actinomycetota</taxon>
        <taxon>Actinomycetes</taxon>
        <taxon>Micrococcales</taxon>
        <taxon>Intrasporangiaceae</taxon>
        <taxon>Terrabacter</taxon>
    </lineage>
</organism>
<dbReference type="SUPFAM" id="SSF109854">
    <property type="entry name" value="DinB/YfiT-like putative metalloenzymes"/>
    <property type="match status" value="1"/>
</dbReference>
<dbReference type="RefSeq" id="WP_344057224.1">
    <property type="nucleotide sequence ID" value="NZ_BAAAPU010000001.1"/>
</dbReference>
<dbReference type="Gene3D" id="1.20.120.450">
    <property type="entry name" value="dinb family like domain"/>
    <property type="match status" value="1"/>
</dbReference>
<sequence>MTPTQTSIDWTALLLDQAAWHWTNQLRPRLDGLTDEEYLWEPTPGAWNLHPRGQGTTELQGGSGELTIDWAYPEPVPAPVTTIAWRLAHVVVGVLGARVHSHFDGPAVDYLTFPYAATARGALEQVDEAFAAWTAGVRGWDVDALAQLCGPSEGPWAEHSRAELVLHINREVIHHGAEIALLRDLYAHRND</sequence>
<proteinExistence type="predicted"/>
<evidence type="ECO:0000259" key="1">
    <source>
        <dbReference type="Pfam" id="PF12867"/>
    </source>
</evidence>
<evidence type="ECO:0000313" key="2">
    <source>
        <dbReference type="EMBL" id="GAA1964342.1"/>
    </source>
</evidence>
<protein>
    <submittedName>
        <fullName evidence="2">DinB family protein</fullName>
    </submittedName>
</protein>
<name>A0ABN2R717_9MICO</name>
<evidence type="ECO:0000313" key="3">
    <source>
        <dbReference type="Proteomes" id="UP001500013"/>
    </source>
</evidence>
<dbReference type="Pfam" id="PF12867">
    <property type="entry name" value="DinB_2"/>
    <property type="match status" value="1"/>
</dbReference>
<reference evidence="2 3" key="1">
    <citation type="journal article" date="2019" name="Int. J. Syst. Evol. Microbiol.">
        <title>The Global Catalogue of Microorganisms (GCM) 10K type strain sequencing project: providing services to taxonomists for standard genome sequencing and annotation.</title>
        <authorList>
            <consortium name="The Broad Institute Genomics Platform"/>
            <consortium name="The Broad Institute Genome Sequencing Center for Infectious Disease"/>
            <person name="Wu L."/>
            <person name="Ma J."/>
        </authorList>
    </citation>
    <scope>NUCLEOTIDE SEQUENCE [LARGE SCALE GENOMIC DNA]</scope>
    <source>
        <strain evidence="2 3">JCM 15628</strain>
    </source>
</reference>
<dbReference type="InterPro" id="IPR024775">
    <property type="entry name" value="DinB-like"/>
</dbReference>
<dbReference type="InterPro" id="IPR034660">
    <property type="entry name" value="DinB/YfiT-like"/>
</dbReference>
<feature type="domain" description="DinB-like" evidence="1">
    <location>
        <begin position="24"/>
        <end position="179"/>
    </location>
</feature>